<sequence>MKKLPFGKEGILLSLLLAGLAVSVVLAVRQVSASRNRLSARAWALPAQERPPPVLDFEALAASVQAAEHPFQTAPDGRGLLASEVRVAAVGSAYPIPYEAEVCPYSKIPQPSMNQLDRDADGITDDWELLYGLDKYSAADAAGDLDGDGFTNLEEFVGGTGPNAPLSHPPYALKLRFVERKEIPFPMVYQGFSELPGNRRVFQLNTPADGKTHFRALGESAEGFVLQRFIPAEGEVAGRLVVVRGDVEVVLERGRIAADPESQAELINILDRSKEIVTMDALLSLRDDEYMVLGVYPDKVTVKHLETGKMYDIVGSAEEVLESASEDL</sequence>
<proteinExistence type="predicted"/>
<gene>
    <name evidence="1" type="ORF">SCARR_03661</name>
</gene>
<dbReference type="InterPro" id="IPR049974">
    <property type="entry name" value="Amuc_1099-like"/>
</dbReference>
<dbReference type="Proteomes" id="UP000346198">
    <property type="component" value="Unassembled WGS sequence"/>
</dbReference>
<name>A0A6C2UQL3_9BACT</name>
<keyword evidence="2" id="KW-1185">Reference proteome</keyword>
<dbReference type="RefSeq" id="WP_136063034.1">
    <property type="nucleotide sequence ID" value="NZ_CAAHFH010000002.1"/>
</dbReference>
<evidence type="ECO:0000313" key="1">
    <source>
        <dbReference type="EMBL" id="VGO21587.1"/>
    </source>
</evidence>
<dbReference type="NCBIfam" id="NF042425">
    <property type="entry name" value="Amuc_1099_fam"/>
    <property type="match status" value="1"/>
</dbReference>
<dbReference type="AlphaFoldDB" id="A0A6C2UQL3"/>
<protein>
    <submittedName>
        <fullName evidence="1">Uncharacterized protein</fullName>
    </submittedName>
</protein>
<evidence type="ECO:0000313" key="2">
    <source>
        <dbReference type="Proteomes" id="UP000346198"/>
    </source>
</evidence>
<accession>A0A6C2UQL3</accession>
<dbReference type="EMBL" id="CAAHFH010000002">
    <property type="protein sequence ID" value="VGO21587.1"/>
    <property type="molecule type" value="Genomic_DNA"/>
</dbReference>
<reference evidence="1 2" key="1">
    <citation type="submission" date="2019-04" db="EMBL/GenBank/DDBJ databases">
        <authorList>
            <person name="Van Vliet M D."/>
        </authorList>
    </citation>
    <scope>NUCLEOTIDE SEQUENCE [LARGE SCALE GENOMIC DNA]</scope>
    <source>
        <strain evidence="1 2">F21</strain>
    </source>
</reference>
<organism evidence="1 2">
    <name type="scientific">Pontiella sulfatireligans</name>
    <dbReference type="NCBI Taxonomy" id="2750658"/>
    <lineage>
        <taxon>Bacteria</taxon>
        <taxon>Pseudomonadati</taxon>
        <taxon>Kiritimatiellota</taxon>
        <taxon>Kiritimatiellia</taxon>
        <taxon>Kiritimatiellales</taxon>
        <taxon>Pontiellaceae</taxon>
        <taxon>Pontiella</taxon>
    </lineage>
</organism>